<dbReference type="InterPro" id="IPR022398">
    <property type="entry name" value="Peptidase_S8_His-AS"/>
</dbReference>
<dbReference type="InterPro" id="IPR023828">
    <property type="entry name" value="Peptidase_S8_Ser-AS"/>
</dbReference>
<feature type="transmembrane region" description="Helical" evidence="14">
    <location>
        <begin position="461"/>
        <end position="482"/>
    </location>
</feature>
<dbReference type="PRINTS" id="PR00723">
    <property type="entry name" value="SUBTILISIN"/>
</dbReference>
<dbReference type="Proteomes" id="UP000317039">
    <property type="component" value="Chromosome"/>
</dbReference>
<keyword evidence="7 11" id="KW-0378">Hydrolase</keyword>
<feature type="domain" description="Peptidase S8/S53" evidence="15">
    <location>
        <begin position="114"/>
        <end position="415"/>
    </location>
</feature>
<dbReference type="AlphaFoldDB" id="A0A516NS31"/>
<evidence type="ECO:0000256" key="13">
    <source>
        <dbReference type="SAM" id="MobiDB-lite"/>
    </source>
</evidence>
<dbReference type="SUPFAM" id="SSF52743">
    <property type="entry name" value="Subtilisin-like"/>
    <property type="match status" value="1"/>
</dbReference>
<dbReference type="PROSITE" id="PS00136">
    <property type="entry name" value="SUBTILASE_ASP"/>
    <property type="match status" value="1"/>
</dbReference>
<dbReference type="PROSITE" id="PS00138">
    <property type="entry name" value="SUBTILASE_SER"/>
    <property type="match status" value="1"/>
</dbReference>
<feature type="region of interest" description="Disordered" evidence="13">
    <location>
        <begin position="429"/>
        <end position="458"/>
    </location>
</feature>
<feature type="active site" description="Charge relay system" evidence="11">
    <location>
        <position position="123"/>
    </location>
</feature>
<evidence type="ECO:0000256" key="4">
    <source>
        <dbReference type="ARBA" id="ARBA00022670"/>
    </source>
</evidence>
<dbReference type="EMBL" id="CP041695">
    <property type="protein sequence ID" value="QDP81726.1"/>
    <property type="molecule type" value="Genomic_DNA"/>
</dbReference>
<dbReference type="PROSITE" id="PS51892">
    <property type="entry name" value="SUBTILASE"/>
    <property type="match status" value="1"/>
</dbReference>
<protein>
    <submittedName>
        <fullName evidence="16">Type VII secretion-associated serine protease mycosin</fullName>
    </submittedName>
</protein>
<comment type="similarity">
    <text evidence="2 11 12">Belongs to the peptidase S8 family.</text>
</comment>
<evidence type="ECO:0000313" key="16">
    <source>
        <dbReference type="EMBL" id="QDP81726.1"/>
    </source>
</evidence>
<dbReference type="GO" id="GO:0004252">
    <property type="term" value="F:serine-type endopeptidase activity"/>
    <property type="evidence" value="ECO:0007669"/>
    <property type="project" value="UniProtKB-UniRule"/>
</dbReference>
<evidence type="ECO:0000256" key="10">
    <source>
        <dbReference type="ARBA" id="ARBA00023136"/>
    </source>
</evidence>
<dbReference type="InterPro" id="IPR023827">
    <property type="entry name" value="Peptidase_S8_Asp-AS"/>
</dbReference>
<dbReference type="PROSITE" id="PS00137">
    <property type="entry name" value="SUBTILASE_HIS"/>
    <property type="match status" value="1"/>
</dbReference>
<evidence type="ECO:0000256" key="6">
    <source>
        <dbReference type="ARBA" id="ARBA00022729"/>
    </source>
</evidence>
<keyword evidence="8 11" id="KW-0720">Serine protease</keyword>
<feature type="active site" description="Charge relay system" evidence="11">
    <location>
        <position position="155"/>
    </location>
</feature>
<evidence type="ECO:0000259" key="15">
    <source>
        <dbReference type="Pfam" id="PF00082"/>
    </source>
</evidence>
<name>A0A516NS31_9NOCA</name>
<feature type="active site" description="Charge relay system" evidence="11">
    <location>
        <position position="368"/>
    </location>
</feature>
<keyword evidence="10 14" id="KW-0472">Membrane</keyword>
<evidence type="ECO:0000256" key="2">
    <source>
        <dbReference type="ARBA" id="ARBA00011073"/>
    </source>
</evidence>
<gene>
    <name evidence="16" type="primary">mycP</name>
    <name evidence="16" type="ORF">FOH10_26395</name>
</gene>
<dbReference type="KEGG" id="nod:FOH10_26395"/>
<organism evidence="16 17">
    <name type="scientific">Nocardia otitidiscaviarum</name>
    <dbReference type="NCBI Taxonomy" id="1823"/>
    <lineage>
        <taxon>Bacteria</taxon>
        <taxon>Bacillati</taxon>
        <taxon>Actinomycetota</taxon>
        <taxon>Actinomycetes</taxon>
        <taxon>Mycobacteriales</taxon>
        <taxon>Nocardiaceae</taxon>
        <taxon>Nocardia</taxon>
    </lineage>
</organism>
<evidence type="ECO:0000256" key="12">
    <source>
        <dbReference type="RuleBase" id="RU003355"/>
    </source>
</evidence>
<dbReference type="GO" id="GO:0005886">
    <property type="term" value="C:plasma membrane"/>
    <property type="evidence" value="ECO:0007669"/>
    <property type="project" value="UniProtKB-SubCell"/>
</dbReference>
<evidence type="ECO:0000256" key="1">
    <source>
        <dbReference type="ARBA" id="ARBA00004162"/>
    </source>
</evidence>
<evidence type="ECO:0000256" key="5">
    <source>
        <dbReference type="ARBA" id="ARBA00022692"/>
    </source>
</evidence>
<dbReference type="PANTHER" id="PTHR42884:SF14">
    <property type="entry name" value="NEUROENDOCRINE CONVERTASE 1"/>
    <property type="match status" value="1"/>
</dbReference>
<dbReference type="InterPro" id="IPR015500">
    <property type="entry name" value="Peptidase_S8_subtilisin-rel"/>
</dbReference>
<sequence length="490" mass="50368">MSPHATAPSSPRTTALAARITRCGNGLRALAAASVLALSVSVGTGFTAAPARAERPPAIDAGLLPAGGPAAPPTETEHPPNAPCISTQAGGGGPTIPPAQRSLELEHAWRFSRGAGQLVAVIDTGVTPHPRLPGLIADGDYVAIGGDGTEDCDAHGTLVAGLIAATRVEGQGFAGVAPEARVLTIRQTSALYQAKGAGRDKGPDDMPDGYGKISALASAVRRAADAGARVINISLVACPTARPDSREFGMLGAAVQYAALEKDAVIVTSAGNTDTCRASNPGPDPLHPDRDPWDTVVSYVAPALWDEYVLSVGSVDSFGQPSGFTVPGPWVGVAAPGENIISLDPRNTGLTTAKFTRQGQLTPYSGTSFAAPYVAGVAALVRARFPELRARQVIDRIQATAHAPAEGWNPYIGYGAVDPVAALTAEVPDQLPPKRSSAARSEQLPLPTPPPPPDTTARDTALIGTAVIALLLTLGWLASFPLRRRLGTRD</sequence>
<evidence type="ECO:0000256" key="14">
    <source>
        <dbReference type="SAM" id="Phobius"/>
    </source>
</evidence>
<dbReference type="Pfam" id="PF00082">
    <property type="entry name" value="Peptidase_S8"/>
    <property type="match status" value="1"/>
</dbReference>
<evidence type="ECO:0000256" key="11">
    <source>
        <dbReference type="PROSITE-ProRule" id="PRU01240"/>
    </source>
</evidence>
<accession>A0A516NS31</accession>
<keyword evidence="3" id="KW-1003">Cell membrane</keyword>
<reference evidence="16 17" key="1">
    <citation type="submission" date="2019-07" db="EMBL/GenBank/DDBJ databases">
        <title>Complete Genome Sequence and Methylome Analysis of Nocardia otitidis-caviarum NEB252.</title>
        <authorList>
            <person name="Fomenkov A."/>
            <person name="Anton B.P."/>
            <person name="Vincze T."/>
            <person name="Roberts R.J."/>
        </authorList>
    </citation>
    <scope>NUCLEOTIDE SEQUENCE [LARGE SCALE GENOMIC DNA]</scope>
    <source>
        <strain evidence="16 17">NEB252</strain>
    </source>
</reference>
<keyword evidence="6" id="KW-0732">Signal</keyword>
<evidence type="ECO:0000313" key="17">
    <source>
        <dbReference type="Proteomes" id="UP000317039"/>
    </source>
</evidence>
<dbReference type="RefSeq" id="WP_143982740.1">
    <property type="nucleotide sequence ID" value="NZ_CP041695.1"/>
</dbReference>
<dbReference type="NCBIfam" id="TIGR03921">
    <property type="entry name" value="T7SS_mycosin"/>
    <property type="match status" value="1"/>
</dbReference>
<dbReference type="InterPro" id="IPR000209">
    <property type="entry name" value="Peptidase_S8/S53_dom"/>
</dbReference>
<proteinExistence type="inferred from homology"/>
<keyword evidence="9 14" id="KW-1133">Transmembrane helix</keyword>
<keyword evidence="4 11" id="KW-0645">Protease</keyword>
<dbReference type="InterPro" id="IPR036852">
    <property type="entry name" value="Peptidase_S8/S53_dom_sf"/>
</dbReference>
<dbReference type="InterPro" id="IPR023834">
    <property type="entry name" value="T7SS_pept_S8A_mycosin"/>
</dbReference>
<evidence type="ECO:0000256" key="9">
    <source>
        <dbReference type="ARBA" id="ARBA00022989"/>
    </source>
</evidence>
<comment type="subcellular location">
    <subcellularLocation>
        <location evidence="1">Cell membrane</location>
        <topology evidence="1">Single-pass membrane protein</topology>
    </subcellularLocation>
</comment>
<dbReference type="Gene3D" id="3.40.50.200">
    <property type="entry name" value="Peptidase S8/S53 domain"/>
    <property type="match status" value="1"/>
</dbReference>
<evidence type="ECO:0000256" key="3">
    <source>
        <dbReference type="ARBA" id="ARBA00022475"/>
    </source>
</evidence>
<dbReference type="GeneID" id="80335893"/>
<keyword evidence="5 14" id="KW-0812">Transmembrane</keyword>
<evidence type="ECO:0000256" key="7">
    <source>
        <dbReference type="ARBA" id="ARBA00022801"/>
    </source>
</evidence>
<evidence type="ECO:0000256" key="8">
    <source>
        <dbReference type="ARBA" id="ARBA00022825"/>
    </source>
</evidence>
<dbReference type="GO" id="GO:0016485">
    <property type="term" value="P:protein processing"/>
    <property type="evidence" value="ECO:0007669"/>
    <property type="project" value="TreeGrafter"/>
</dbReference>
<dbReference type="PANTHER" id="PTHR42884">
    <property type="entry name" value="PROPROTEIN CONVERTASE SUBTILISIN/KEXIN-RELATED"/>
    <property type="match status" value="1"/>
</dbReference>